<evidence type="ECO:0000313" key="3">
    <source>
        <dbReference type="EMBL" id="XCM82821.1"/>
    </source>
</evidence>
<evidence type="ECO:0000256" key="1">
    <source>
        <dbReference type="ARBA" id="ARBA00023002"/>
    </source>
</evidence>
<dbReference type="Gene3D" id="3.50.50.60">
    <property type="entry name" value="FAD/NAD(P)-binding domain"/>
    <property type="match status" value="1"/>
</dbReference>
<dbReference type="EMBL" id="CP159872">
    <property type="protein sequence ID" value="XCM82821.1"/>
    <property type="molecule type" value="Genomic_DNA"/>
</dbReference>
<organism evidence="3">
    <name type="scientific">Kitasatospora camelliae</name>
    <dbReference type="NCBI Taxonomy" id="3156397"/>
    <lineage>
        <taxon>Bacteria</taxon>
        <taxon>Bacillati</taxon>
        <taxon>Actinomycetota</taxon>
        <taxon>Actinomycetes</taxon>
        <taxon>Kitasatosporales</taxon>
        <taxon>Streptomycetaceae</taxon>
        <taxon>Kitasatospora</taxon>
    </lineage>
</organism>
<dbReference type="PRINTS" id="PR00420">
    <property type="entry name" value="RNGMNOXGNASE"/>
</dbReference>
<dbReference type="Pfam" id="PF01494">
    <property type="entry name" value="FAD_binding_3"/>
    <property type="match status" value="1"/>
</dbReference>
<dbReference type="NCBIfam" id="NF006091">
    <property type="entry name" value="PRK08243.1"/>
    <property type="match status" value="1"/>
</dbReference>
<protein>
    <submittedName>
        <fullName evidence="3">4-hydroxybenzoate 3-monooxygenase</fullName>
        <ecNumber evidence="3">1.14.13.2</ecNumber>
    </submittedName>
</protein>
<reference evidence="3" key="1">
    <citation type="submission" date="2024-06" db="EMBL/GenBank/DDBJ databases">
        <title>The genome sequences of Kitasatospora sp. strain HUAS MG31.</title>
        <authorList>
            <person name="Mo P."/>
        </authorList>
    </citation>
    <scope>NUCLEOTIDE SEQUENCE</scope>
    <source>
        <strain evidence="3">HUAS MG31</strain>
    </source>
</reference>
<dbReference type="KEGG" id="kcm:ABWK59_29870"/>
<dbReference type="InterPro" id="IPR036188">
    <property type="entry name" value="FAD/NAD-bd_sf"/>
</dbReference>
<dbReference type="PANTHER" id="PTHR43476">
    <property type="entry name" value="3-(3-HYDROXY-PHENYL)PROPIONATE/3-HYDROXYCINNAMIC ACID HYDROXYLASE"/>
    <property type="match status" value="1"/>
</dbReference>
<name>A0AAU8K2J1_9ACTN</name>
<dbReference type="Gene3D" id="3.30.9.10">
    <property type="entry name" value="D-Amino Acid Oxidase, subunit A, domain 2"/>
    <property type="match status" value="1"/>
</dbReference>
<dbReference type="InterPro" id="IPR002938">
    <property type="entry name" value="FAD-bd"/>
</dbReference>
<dbReference type="RefSeq" id="WP_354643756.1">
    <property type="nucleotide sequence ID" value="NZ_CP159872.1"/>
</dbReference>
<dbReference type="PANTHER" id="PTHR43476:SF5">
    <property type="entry name" value="FAD-DEPENDENT MONOOXYGENASE"/>
    <property type="match status" value="1"/>
</dbReference>
<dbReference type="GO" id="GO:0018659">
    <property type="term" value="F:4-hydroxybenzoate 3-monooxygenase activity"/>
    <property type="evidence" value="ECO:0007669"/>
    <property type="project" value="UniProtKB-EC"/>
</dbReference>
<feature type="domain" description="FAD-binding" evidence="2">
    <location>
        <begin position="10"/>
        <end position="349"/>
    </location>
</feature>
<dbReference type="EC" id="1.14.13.2" evidence="3"/>
<gene>
    <name evidence="3" type="ORF">ABWK59_29870</name>
</gene>
<dbReference type="GO" id="GO:0071949">
    <property type="term" value="F:FAD binding"/>
    <property type="evidence" value="ECO:0007669"/>
    <property type="project" value="InterPro"/>
</dbReference>
<dbReference type="SUPFAM" id="SSF54373">
    <property type="entry name" value="FAD-linked reductases, C-terminal domain"/>
    <property type="match status" value="1"/>
</dbReference>
<dbReference type="AlphaFoldDB" id="A0AAU8K2J1"/>
<evidence type="ECO:0000259" key="2">
    <source>
        <dbReference type="Pfam" id="PF01494"/>
    </source>
</evidence>
<dbReference type="InterPro" id="IPR050631">
    <property type="entry name" value="PheA/TfdB_FAD_monoxygenase"/>
</dbReference>
<proteinExistence type="predicted"/>
<keyword evidence="1 3" id="KW-0560">Oxidoreductase</keyword>
<dbReference type="SUPFAM" id="SSF51905">
    <property type="entry name" value="FAD/NAD(P)-binding domain"/>
    <property type="match status" value="1"/>
</dbReference>
<sequence length="398" mass="43279">MEQLPEDGATVLITGAGPAGLVLGNLLLAEGIDCLIVERQSRAHVERRARAGFLGAHTVRVLTAGGLAGGLLAAGRQHDTCAFRTEDGEFELVYGERGNGEVHTVYPQQDLVRDLVAEFLARGGDIRFDTEAVALTGVDGHRPELLTRTADGLTRVLSGAFVAGCDGRHGLARTAVPATAARRHHRDHRVSWLALLAAAPQSMAAVAYAVHEAGFAGHMARTPDVTRYYLQVPRGTDPQDWTDERIWSELHLRMRADRYGPLHEGAVLERRVVDMASDVQDPIQYGRLFLVGDAASLISPSAAKGANLAVMEAEILARALTAAVRGGDEKPLAAYSADCLPRIWRAQEFSHWMINLLHGPAGDHDEAVFLRGLQRARLESLRTSRRHQDHFAENYVGI</sequence>
<accession>A0AAU8K2J1</accession>